<sequence length="107" mass="12478">MNEDSLNRIQGLLEQFVSASNERMTRVEESLAASTERIILLERGIGDLRTSISDLRDIIVGHERRIMSLEGRNVNLWDDYINLAEHIQALENWELQQEEKNHQFNSN</sequence>
<evidence type="ECO:0000313" key="1">
    <source>
        <dbReference type="EMBL" id="MFB2833198.1"/>
    </source>
</evidence>
<keyword evidence="2" id="KW-1185">Reference proteome</keyword>
<dbReference type="Proteomes" id="UP001576780">
    <property type="component" value="Unassembled WGS sequence"/>
</dbReference>
<reference evidence="1 2" key="1">
    <citation type="submission" date="2024-09" db="EMBL/GenBank/DDBJ databases">
        <title>Floridaenema gen nov. (Aerosakkonemataceae, Aerosakkonematales ord. nov., Cyanobacteria) from benthic tropical and subtropical fresh waters, with the description of four new species.</title>
        <authorList>
            <person name="Moretto J.A."/>
            <person name="Berthold D.E."/>
            <person name="Lefler F.W."/>
            <person name="Huang I.-S."/>
            <person name="Laughinghouse H. IV."/>
        </authorList>
    </citation>
    <scope>NUCLEOTIDE SEQUENCE [LARGE SCALE GENOMIC DNA]</scope>
    <source>
        <strain evidence="1 2">BLCC-F167</strain>
    </source>
</reference>
<protein>
    <submittedName>
        <fullName evidence="1">Uncharacterized protein</fullName>
    </submittedName>
</protein>
<proteinExistence type="predicted"/>
<dbReference type="EMBL" id="JBHFNT010000017">
    <property type="protein sequence ID" value="MFB2833198.1"/>
    <property type="molecule type" value="Genomic_DNA"/>
</dbReference>
<dbReference type="RefSeq" id="WP_413275662.1">
    <property type="nucleotide sequence ID" value="NZ_JBHFNT010000017.1"/>
</dbReference>
<accession>A0ABV4WDN9</accession>
<gene>
    <name evidence="1" type="ORF">ACE1CA_01550</name>
</gene>
<comment type="caution">
    <text evidence="1">The sequence shown here is derived from an EMBL/GenBank/DDBJ whole genome shotgun (WGS) entry which is preliminary data.</text>
</comment>
<name>A0ABV4WDN9_9CYAN</name>
<evidence type="ECO:0000313" key="2">
    <source>
        <dbReference type="Proteomes" id="UP001576780"/>
    </source>
</evidence>
<organism evidence="1 2">
    <name type="scientific">Floridaenema evergladense BLCC-F167</name>
    <dbReference type="NCBI Taxonomy" id="3153639"/>
    <lineage>
        <taxon>Bacteria</taxon>
        <taxon>Bacillati</taxon>
        <taxon>Cyanobacteriota</taxon>
        <taxon>Cyanophyceae</taxon>
        <taxon>Oscillatoriophycideae</taxon>
        <taxon>Aerosakkonematales</taxon>
        <taxon>Aerosakkonemataceae</taxon>
        <taxon>Floridanema</taxon>
        <taxon>Floridanema evergladense</taxon>
    </lineage>
</organism>